<feature type="compositionally biased region" description="Low complexity" evidence="1">
    <location>
        <begin position="256"/>
        <end position="265"/>
    </location>
</feature>
<dbReference type="AlphaFoldDB" id="A0A388KN74"/>
<evidence type="ECO:0000313" key="3">
    <source>
        <dbReference type="EMBL" id="GBG71504.1"/>
    </source>
</evidence>
<comment type="caution">
    <text evidence="3">The sequence shown here is derived from an EMBL/GenBank/DDBJ whole genome shotgun (WGS) entry which is preliminary data.</text>
</comment>
<keyword evidence="2" id="KW-1133">Transmembrane helix</keyword>
<feature type="region of interest" description="Disordered" evidence="1">
    <location>
        <begin position="83"/>
        <end position="123"/>
    </location>
</feature>
<sequence>MAPWAGQLRTLARSGSRSASMLAATSGGNLSRDRFGECCLHELRRIRGVSLGKNGMLSASMGSGSTSGLWAWSRSFESRPLAAGCHSNHSTWETSTASSQQHIATEAGPPPSARGGGGNDASASVHSRLIRRHIVPISLRRSVEAMAADVKADLRYNPRAWLALEQDREALPPPSSSICVNDRTADGGPVSERLWRRNFALIADRIHNPCHSLRSRSFHSRPVPSIVLKAAEKPDSDQAPAASEGTTQATAGAPPAAAEAEAEAAAAEAAAAEAAAAAAAIPTRMSEREVSDVDIRSSPMIYNFAGVAPDRKASRLSDASKENIWFLHQQSPDEWTVDRLAAEYRIRKQRVHAILWLKDIQKKMEEEAGERLDGEIEKAFEKIHGSYTKADGERHVKVMYTEPKFEVVEDDWGGETDVKQNKLPTVEELSSREEKMLVAEFERRMEFNKKQMDGTIKVKKADRKRPKEGWSYVIEDISKNAKRGKGGGKRFGGGSGDLLAYPSGRDPFARLRLGGGSGPDKALIEKMKILSVWLLIVAVMRLSAFIWGYTDLSKLQVGVYSETELSPLHGREFSAWTATTACLCVICALNLNSRPIYLATMLSFVIAEAHFLLEYLAFGTMSVQTVISPAIIASVSAFWMLLNWSNTATSAISDRKRS</sequence>
<feature type="transmembrane region" description="Helical" evidence="2">
    <location>
        <begin position="529"/>
        <end position="549"/>
    </location>
</feature>
<dbReference type="Pfam" id="PF03694">
    <property type="entry name" value="Erg28"/>
    <property type="match status" value="1"/>
</dbReference>
<feature type="compositionally biased region" description="Polar residues" evidence="1">
    <location>
        <begin position="87"/>
        <end position="103"/>
    </location>
</feature>
<dbReference type="PANTHER" id="PTHR35476:SF3">
    <property type="entry name" value="SMALL RIBOSOMAL SUBUNIT PROTEIN MS75"/>
    <property type="match status" value="1"/>
</dbReference>
<dbReference type="InterPro" id="IPR005352">
    <property type="entry name" value="Erg28"/>
</dbReference>
<protein>
    <submittedName>
        <fullName evidence="3">Uncharacterized protein</fullName>
    </submittedName>
</protein>
<accession>A0A388KN74</accession>
<feature type="region of interest" description="Disordered" evidence="1">
    <location>
        <begin position="233"/>
        <end position="265"/>
    </location>
</feature>
<dbReference type="Pfam" id="PF12298">
    <property type="entry name" value="Bot1p"/>
    <property type="match status" value="1"/>
</dbReference>
<dbReference type="Gramene" id="GBG71504">
    <property type="protein sequence ID" value="GBG71504"/>
    <property type="gene ID" value="CBR_g8921"/>
</dbReference>
<evidence type="ECO:0000313" key="4">
    <source>
        <dbReference type="Proteomes" id="UP000265515"/>
    </source>
</evidence>
<proteinExistence type="predicted"/>
<name>A0A388KN74_CHABU</name>
<evidence type="ECO:0000256" key="2">
    <source>
        <dbReference type="SAM" id="Phobius"/>
    </source>
</evidence>
<dbReference type="STRING" id="69332.A0A388KN74"/>
<reference evidence="3 4" key="1">
    <citation type="journal article" date="2018" name="Cell">
        <title>The Chara Genome: Secondary Complexity and Implications for Plant Terrestrialization.</title>
        <authorList>
            <person name="Nishiyama T."/>
            <person name="Sakayama H."/>
            <person name="Vries J.D."/>
            <person name="Buschmann H."/>
            <person name="Saint-Marcoux D."/>
            <person name="Ullrich K.K."/>
            <person name="Haas F.B."/>
            <person name="Vanderstraeten L."/>
            <person name="Becker D."/>
            <person name="Lang D."/>
            <person name="Vosolsobe S."/>
            <person name="Rombauts S."/>
            <person name="Wilhelmsson P.K.I."/>
            <person name="Janitza P."/>
            <person name="Kern R."/>
            <person name="Heyl A."/>
            <person name="Rumpler F."/>
            <person name="Villalobos L.I.A.C."/>
            <person name="Clay J.M."/>
            <person name="Skokan R."/>
            <person name="Toyoda A."/>
            <person name="Suzuki Y."/>
            <person name="Kagoshima H."/>
            <person name="Schijlen E."/>
            <person name="Tajeshwar N."/>
            <person name="Catarino B."/>
            <person name="Hetherington A.J."/>
            <person name="Saltykova A."/>
            <person name="Bonnot C."/>
            <person name="Breuninger H."/>
            <person name="Symeonidi A."/>
            <person name="Radhakrishnan G.V."/>
            <person name="Van Nieuwerburgh F."/>
            <person name="Deforce D."/>
            <person name="Chang C."/>
            <person name="Karol K.G."/>
            <person name="Hedrich R."/>
            <person name="Ulvskov P."/>
            <person name="Glockner G."/>
            <person name="Delwiche C.F."/>
            <person name="Petrasek J."/>
            <person name="Van de Peer Y."/>
            <person name="Friml J."/>
            <person name="Beilby M."/>
            <person name="Dolan L."/>
            <person name="Kohara Y."/>
            <person name="Sugano S."/>
            <person name="Fujiyama A."/>
            <person name="Delaux P.-M."/>
            <person name="Quint M."/>
            <person name="TheiBen G."/>
            <person name="Hagemann M."/>
            <person name="Harholt J."/>
            <person name="Dunand C."/>
            <person name="Zachgo S."/>
            <person name="Langdale J."/>
            <person name="Maumus F."/>
            <person name="Straeten D.V.D."/>
            <person name="Gould S.B."/>
            <person name="Rensing S.A."/>
        </authorList>
    </citation>
    <scope>NUCLEOTIDE SEQUENCE [LARGE SCALE GENOMIC DNA]</scope>
    <source>
        <strain evidence="3 4">S276</strain>
    </source>
</reference>
<keyword evidence="2" id="KW-0812">Transmembrane</keyword>
<dbReference type="GO" id="GO:0016020">
    <property type="term" value="C:membrane"/>
    <property type="evidence" value="ECO:0007669"/>
    <property type="project" value="InterPro"/>
</dbReference>
<dbReference type="EMBL" id="BFEA01000148">
    <property type="protein sequence ID" value="GBG71504.1"/>
    <property type="molecule type" value="Genomic_DNA"/>
</dbReference>
<gene>
    <name evidence="3" type="ORF">CBR_g8921</name>
</gene>
<keyword evidence="4" id="KW-1185">Reference proteome</keyword>
<feature type="transmembrane region" description="Helical" evidence="2">
    <location>
        <begin position="596"/>
        <end position="617"/>
    </location>
</feature>
<keyword evidence="2" id="KW-0472">Membrane</keyword>
<dbReference type="PANTHER" id="PTHR35476">
    <property type="entry name" value="MUCIN-LIKE PROTEIN"/>
    <property type="match status" value="1"/>
</dbReference>
<evidence type="ECO:0000256" key="1">
    <source>
        <dbReference type="SAM" id="MobiDB-lite"/>
    </source>
</evidence>
<dbReference type="InterPro" id="IPR052851">
    <property type="entry name" value="GCD1_mitochondrial"/>
</dbReference>
<dbReference type="OrthoDB" id="547043at2759"/>
<feature type="transmembrane region" description="Helical" evidence="2">
    <location>
        <begin position="623"/>
        <end position="642"/>
    </location>
</feature>
<organism evidence="3 4">
    <name type="scientific">Chara braunii</name>
    <name type="common">Braun's stonewort</name>
    <dbReference type="NCBI Taxonomy" id="69332"/>
    <lineage>
        <taxon>Eukaryota</taxon>
        <taxon>Viridiplantae</taxon>
        <taxon>Streptophyta</taxon>
        <taxon>Charophyceae</taxon>
        <taxon>Charales</taxon>
        <taxon>Characeae</taxon>
        <taxon>Chara</taxon>
    </lineage>
</organism>
<dbReference type="Proteomes" id="UP000265515">
    <property type="component" value="Unassembled WGS sequence"/>
</dbReference>